<dbReference type="Pfam" id="PF13811">
    <property type="entry name" value="DUF4186"/>
    <property type="match status" value="1"/>
</dbReference>
<dbReference type="InterPro" id="IPR020378">
    <property type="entry name" value="DUF4186"/>
</dbReference>
<sequence>MRDLDDLFAALERSRFRMRFRLGPREQAYLASRGIETVLSHAADFVAARLAPAQPPNDGRQTPMRGHPVFIAQHATATCCRGCLAKWHGIPSGRPLEPAEQAHVVAAIGRWLRVRGDAGAGLEDRSPS</sequence>
<keyword evidence="2" id="KW-1185">Reference proteome</keyword>
<dbReference type="EMBL" id="JAEPWM010000001">
    <property type="protein sequence ID" value="MBK6005292.1"/>
    <property type="molecule type" value="Genomic_DNA"/>
</dbReference>
<reference evidence="1" key="1">
    <citation type="journal article" date="2012" name="J. Microbiol. Biotechnol.">
        <title>Ramlibacter ginsenosidimutans sp. nov., with ginsenoside-converting activity.</title>
        <authorList>
            <person name="Wang L."/>
            <person name="An D.S."/>
            <person name="Kim S.G."/>
            <person name="Jin F.X."/>
            <person name="Kim S.C."/>
            <person name="Lee S.T."/>
            <person name="Im W.T."/>
        </authorList>
    </citation>
    <scope>NUCLEOTIDE SEQUENCE</scope>
    <source>
        <strain evidence="1">KACC 17527</strain>
    </source>
</reference>
<name>A0A934TPU0_9BURK</name>
<dbReference type="Proteomes" id="UP000630528">
    <property type="component" value="Unassembled WGS sequence"/>
</dbReference>
<proteinExistence type="predicted"/>
<accession>A0A934TPU0</accession>
<evidence type="ECO:0000313" key="1">
    <source>
        <dbReference type="EMBL" id="MBK6005292.1"/>
    </source>
</evidence>
<evidence type="ECO:0000313" key="2">
    <source>
        <dbReference type="Proteomes" id="UP000630528"/>
    </source>
</evidence>
<organism evidence="1 2">
    <name type="scientific">Ramlibacter ginsenosidimutans</name>
    <dbReference type="NCBI Taxonomy" id="502333"/>
    <lineage>
        <taxon>Bacteria</taxon>
        <taxon>Pseudomonadati</taxon>
        <taxon>Pseudomonadota</taxon>
        <taxon>Betaproteobacteria</taxon>
        <taxon>Burkholderiales</taxon>
        <taxon>Comamonadaceae</taxon>
        <taxon>Ramlibacter</taxon>
    </lineage>
</organism>
<comment type="caution">
    <text evidence="1">The sequence shown here is derived from an EMBL/GenBank/DDBJ whole genome shotgun (WGS) entry which is preliminary data.</text>
</comment>
<dbReference type="AlphaFoldDB" id="A0A934TPU0"/>
<gene>
    <name evidence="1" type="ORF">JJB11_04235</name>
</gene>
<protein>
    <submittedName>
        <fullName evidence="1">DUF4186 domain-containing protein</fullName>
    </submittedName>
</protein>
<reference evidence="1" key="2">
    <citation type="submission" date="2021-01" db="EMBL/GenBank/DDBJ databases">
        <authorList>
            <person name="Kang M."/>
        </authorList>
    </citation>
    <scope>NUCLEOTIDE SEQUENCE</scope>
    <source>
        <strain evidence="1">KACC 17527</strain>
    </source>
</reference>